<gene>
    <name evidence="9" type="ORF">B7P43_G12089</name>
</gene>
<dbReference type="InterPro" id="IPR027267">
    <property type="entry name" value="AH/BAR_dom_sf"/>
</dbReference>
<dbReference type="Gene3D" id="1.20.1270.60">
    <property type="entry name" value="Arfaptin homology (AH) domain/BAR domain"/>
    <property type="match status" value="1"/>
</dbReference>
<keyword evidence="4" id="KW-0970">Cilium biogenesis/degradation</keyword>
<dbReference type="PANTHER" id="PTHR21223:SF2">
    <property type="entry name" value="CBY1-INTERACTING BAR DOMAIN-CONTAINING PROTEIN HOMOLOG"/>
    <property type="match status" value="1"/>
</dbReference>
<evidence type="ECO:0000313" key="10">
    <source>
        <dbReference type="Proteomes" id="UP000235965"/>
    </source>
</evidence>
<dbReference type="AlphaFoldDB" id="A0A2J7RL69"/>
<comment type="caution">
    <text evidence="9">The sequence shown here is derived from an EMBL/GenBank/DDBJ whole genome shotgun (WGS) entry which is preliminary data.</text>
</comment>
<dbReference type="InterPro" id="IPR009602">
    <property type="entry name" value="CBAR/FAM92"/>
</dbReference>
<sequence length="345" mass="39584">MNSEQVLTRNVFIDTFITMIKASRPQHMACEQQARFIEERIASVEKHFAELCTIFAAYTRKCAGLRDKSDEAVKAIQDYAEAENVNRSLRNGLLQFSSTLSAIGDYRDAQVQRLDSKVVSELSQYEDICKHAKEEVKNTFVVRNQELARRKHLDRVRERNPRNRQQISLAETELLKASANVSRTVKALEEQIDMFEKKKLHDIKSLFLTFVTIELGFHTKAIEFFTKAYQEIADIDENEDLEEFRNALRVPDSLSRLDTVKRTSFRNSSFSLANLFAVPPSFRKPSEGTCHLPSRIAATSDTVESIKTGLEDSVDSVHAKDYLEDESSSLASEEEERRHVRNHMN</sequence>
<feature type="region of interest" description="Disordered" evidence="8">
    <location>
        <begin position="324"/>
        <end position="345"/>
    </location>
</feature>
<comment type="subcellular location">
    <subcellularLocation>
        <location evidence="1">Cell projection</location>
        <location evidence="1">Cilium</location>
    </subcellularLocation>
    <subcellularLocation>
        <location evidence="2">Cytoplasm</location>
        <location evidence="2">Cytoskeleton</location>
    </subcellularLocation>
</comment>
<dbReference type="OrthoDB" id="60621at2759"/>
<dbReference type="EMBL" id="NEVH01002699">
    <property type="protein sequence ID" value="PNF41586.1"/>
    <property type="molecule type" value="Genomic_DNA"/>
</dbReference>
<dbReference type="FunCoup" id="A0A2J7RL69">
    <property type="interactions" value="210"/>
</dbReference>
<dbReference type="Proteomes" id="UP000235965">
    <property type="component" value="Unassembled WGS sequence"/>
</dbReference>
<proteinExistence type="inferred from homology"/>
<organism evidence="9 10">
    <name type="scientific">Cryptotermes secundus</name>
    <dbReference type="NCBI Taxonomy" id="105785"/>
    <lineage>
        <taxon>Eukaryota</taxon>
        <taxon>Metazoa</taxon>
        <taxon>Ecdysozoa</taxon>
        <taxon>Arthropoda</taxon>
        <taxon>Hexapoda</taxon>
        <taxon>Insecta</taxon>
        <taxon>Pterygota</taxon>
        <taxon>Neoptera</taxon>
        <taxon>Polyneoptera</taxon>
        <taxon>Dictyoptera</taxon>
        <taxon>Blattodea</taxon>
        <taxon>Blattoidea</taxon>
        <taxon>Termitoidae</taxon>
        <taxon>Kalotermitidae</taxon>
        <taxon>Cryptotermitinae</taxon>
        <taxon>Cryptotermes</taxon>
    </lineage>
</organism>
<dbReference type="InParanoid" id="A0A2J7RL69"/>
<evidence type="ECO:0000313" key="9">
    <source>
        <dbReference type="EMBL" id="PNF41586.1"/>
    </source>
</evidence>
<evidence type="ECO:0000256" key="4">
    <source>
        <dbReference type="ARBA" id="ARBA00022794"/>
    </source>
</evidence>
<dbReference type="Pfam" id="PF06730">
    <property type="entry name" value="FAM92"/>
    <property type="match status" value="1"/>
</dbReference>
<dbReference type="InterPro" id="IPR035590">
    <property type="entry name" value="BAR_CBAR1/2"/>
</dbReference>
<evidence type="ECO:0000256" key="2">
    <source>
        <dbReference type="ARBA" id="ARBA00004245"/>
    </source>
</evidence>
<dbReference type="PANTHER" id="PTHR21223">
    <property type="entry name" value="CBY1-INTERACTING BAR DOMAIN-CONTAINING PROTEIN HOMOLOG"/>
    <property type="match status" value="1"/>
</dbReference>
<evidence type="ECO:0000256" key="6">
    <source>
        <dbReference type="ARBA" id="ARBA00023273"/>
    </source>
</evidence>
<keyword evidence="6" id="KW-0966">Cell projection</keyword>
<dbReference type="GO" id="GO:0036064">
    <property type="term" value="C:ciliary basal body"/>
    <property type="evidence" value="ECO:0007669"/>
    <property type="project" value="TreeGrafter"/>
</dbReference>
<evidence type="ECO:0000256" key="1">
    <source>
        <dbReference type="ARBA" id="ARBA00004138"/>
    </source>
</evidence>
<keyword evidence="5" id="KW-0206">Cytoskeleton</keyword>
<comment type="similarity">
    <text evidence="7">Belongs to the CIBAR family.</text>
</comment>
<reference evidence="9 10" key="1">
    <citation type="submission" date="2017-12" db="EMBL/GenBank/DDBJ databases">
        <title>Hemimetabolous genomes reveal molecular basis of termite eusociality.</title>
        <authorList>
            <person name="Harrison M.C."/>
            <person name="Jongepier E."/>
            <person name="Robertson H.M."/>
            <person name="Arning N."/>
            <person name="Bitard-Feildel T."/>
            <person name="Chao H."/>
            <person name="Childers C.P."/>
            <person name="Dinh H."/>
            <person name="Doddapaneni H."/>
            <person name="Dugan S."/>
            <person name="Gowin J."/>
            <person name="Greiner C."/>
            <person name="Han Y."/>
            <person name="Hu H."/>
            <person name="Hughes D.S.T."/>
            <person name="Huylmans A.-K."/>
            <person name="Kemena C."/>
            <person name="Kremer L.P.M."/>
            <person name="Lee S.L."/>
            <person name="Lopez-Ezquerra A."/>
            <person name="Mallet L."/>
            <person name="Monroy-Kuhn J.M."/>
            <person name="Moser A."/>
            <person name="Murali S.C."/>
            <person name="Muzny D.M."/>
            <person name="Otani S."/>
            <person name="Piulachs M.-D."/>
            <person name="Poelchau M."/>
            <person name="Qu J."/>
            <person name="Schaub F."/>
            <person name="Wada-Katsumata A."/>
            <person name="Worley K.C."/>
            <person name="Xie Q."/>
            <person name="Ylla G."/>
            <person name="Poulsen M."/>
            <person name="Gibbs R.A."/>
            <person name="Schal C."/>
            <person name="Richards S."/>
            <person name="Belles X."/>
            <person name="Korb J."/>
            <person name="Bornberg-Bauer E."/>
        </authorList>
    </citation>
    <scope>NUCLEOTIDE SEQUENCE [LARGE SCALE GENOMIC DNA]</scope>
    <source>
        <tissue evidence="9">Whole body</tissue>
    </source>
</reference>
<evidence type="ECO:0000256" key="8">
    <source>
        <dbReference type="SAM" id="MobiDB-lite"/>
    </source>
</evidence>
<dbReference type="GO" id="GO:0035869">
    <property type="term" value="C:ciliary transition zone"/>
    <property type="evidence" value="ECO:0007669"/>
    <property type="project" value="TreeGrafter"/>
</dbReference>
<dbReference type="CDD" id="cd07598">
    <property type="entry name" value="BAR_FAM92"/>
    <property type="match status" value="1"/>
</dbReference>
<dbReference type="STRING" id="105785.A0A2J7RL69"/>
<dbReference type="GO" id="GO:0060271">
    <property type="term" value="P:cilium assembly"/>
    <property type="evidence" value="ECO:0007669"/>
    <property type="project" value="InterPro"/>
</dbReference>
<name>A0A2J7RL69_9NEOP</name>
<keyword evidence="3" id="KW-0963">Cytoplasm</keyword>
<dbReference type="SUPFAM" id="SSF103657">
    <property type="entry name" value="BAR/IMD domain-like"/>
    <property type="match status" value="1"/>
</dbReference>
<accession>A0A2J7RL69</accession>
<evidence type="ECO:0000256" key="7">
    <source>
        <dbReference type="ARBA" id="ARBA00029449"/>
    </source>
</evidence>
<protein>
    <submittedName>
        <fullName evidence="9">Protein FAM92A-A</fullName>
    </submittedName>
</protein>
<evidence type="ECO:0000256" key="3">
    <source>
        <dbReference type="ARBA" id="ARBA00022490"/>
    </source>
</evidence>
<keyword evidence="10" id="KW-1185">Reference proteome</keyword>
<evidence type="ECO:0000256" key="5">
    <source>
        <dbReference type="ARBA" id="ARBA00023212"/>
    </source>
</evidence>